<keyword evidence="3" id="KW-1185">Reference proteome</keyword>
<evidence type="ECO:0000256" key="1">
    <source>
        <dbReference type="SAM" id="MobiDB-lite"/>
    </source>
</evidence>
<name>A0A271IWR6_9BACT</name>
<accession>A0A271IWR6</accession>
<gene>
    <name evidence="2" type="ORF">BSZ37_04045</name>
</gene>
<protein>
    <submittedName>
        <fullName evidence="2">Uncharacterized protein</fullName>
    </submittedName>
</protein>
<evidence type="ECO:0000313" key="3">
    <source>
        <dbReference type="Proteomes" id="UP000216339"/>
    </source>
</evidence>
<evidence type="ECO:0000313" key="2">
    <source>
        <dbReference type="EMBL" id="PAP75663.1"/>
    </source>
</evidence>
<proteinExistence type="predicted"/>
<comment type="caution">
    <text evidence="2">The sequence shown here is derived from an EMBL/GenBank/DDBJ whole genome shotgun (WGS) entry which is preliminary data.</text>
</comment>
<dbReference type="Proteomes" id="UP000216339">
    <property type="component" value="Unassembled WGS sequence"/>
</dbReference>
<sequence length="327" mass="34492">MRERECEAFFEASTRSPMRTLVLLAAFPLAVSAQSVGSFSEPVTESDAPPRVCVDLESTQVCRTVDDDGEGVIEVEGAGFGGALWRASAPGIVDDVRAFRVVWGDGRSALAVAVLEGVSNGLGVATWSVHVVPEGADQPAYGFIARDFDPEGGSFATWGGEPVVWATEWMEAEDPAGRRGTGMYLVGRPFFIGADGLAPAADLPIRARRLLAEFRTEPGGPVGWLSSRAAETRRQDPARSGAPGGDAGRITSVRPGPDGFRVTWTDGATERAFVVDPWSPPADAEAARLGDRATGRLYPLAYRPADLDGRAATLGMGAGGTVTLWLD</sequence>
<reference evidence="2 3" key="1">
    <citation type="submission" date="2016-11" db="EMBL/GenBank/DDBJ databases">
        <title>Study of marine rhodopsin-containing bacteria.</title>
        <authorList>
            <person name="Yoshizawa S."/>
            <person name="Kumagai Y."/>
            <person name="Kogure K."/>
        </authorList>
    </citation>
    <scope>NUCLEOTIDE SEQUENCE [LARGE SCALE GENOMIC DNA]</scope>
    <source>
        <strain evidence="2 3">SAORIC-28</strain>
    </source>
</reference>
<dbReference type="EMBL" id="MQWD01000001">
    <property type="protein sequence ID" value="PAP75663.1"/>
    <property type="molecule type" value="Genomic_DNA"/>
</dbReference>
<organism evidence="2 3">
    <name type="scientific">Rubrivirga marina</name>
    <dbReference type="NCBI Taxonomy" id="1196024"/>
    <lineage>
        <taxon>Bacteria</taxon>
        <taxon>Pseudomonadati</taxon>
        <taxon>Rhodothermota</taxon>
        <taxon>Rhodothermia</taxon>
        <taxon>Rhodothermales</taxon>
        <taxon>Rubricoccaceae</taxon>
        <taxon>Rubrivirga</taxon>
    </lineage>
</organism>
<dbReference type="AlphaFoldDB" id="A0A271IWR6"/>
<feature type="region of interest" description="Disordered" evidence="1">
    <location>
        <begin position="221"/>
        <end position="258"/>
    </location>
</feature>